<evidence type="ECO:0000313" key="3">
    <source>
        <dbReference type="Proteomes" id="UP000449547"/>
    </source>
</evidence>
<accession>A0A642UGQ4</accession>
<proteinExistence type="predicted"/>
<evidence type="ECO:0000313" key="2">
    <source>
        <dbReference type="EMBL" id="KAA8898610.1"/>
    </source>
</evidence>
<dbReference type="Proteomes" id="UP000449547">
    <property type="component" value="Unassembled WGS sequence"/>
</dbReference>
<dbReference type="RefSeq" id="XP_034010594.1">
    <property type="nucleotide sequence ID" value="XM_034157525.1"/>
</dbReference>
<gene>
    <name evidence="2" type="ORF">DIURU_004630</name>
</gene>
<dbReference type="EMBL" id="SWFT01000139">
    <property type="protein sequence ID" value="KAA8898610.1"/>
    <property type="molecule type" value="Genomic_DNA"/>
</dbReference>
<sequence length="579" mass="63585">MTTVADDGGEAGVKVGVESGGAAGGAAGVATSVAAGGESGSDDNGTTSDDVKYIVNNTDEEEIDFPNTAKVPATPNALKSNRLSRSILTPQQYDELLSNFDGTLAEKIPIYQQWAQETLKNTMLGDGSMEIIIEHASSELQKNLEYDNVEAVLQFWLEATKHPRFYNADYVPSTTMLLVRFPAVLFKQNHNNRKSLTEAIVRLLDITSNHVHFYVKRAIMNEMQTTEIVYIMREVLPIVLLGKLDLTRHGTITQIKSVLLNAEKLGVIRLLEALDLYGKNFDEDVKKAILAASSSQQTPQNEIFSDESSSSAPREQSSDDDDDDSGTQSPDQSPHGQPLTPPQQRFPPNSQGKSAKTQANRLSQKSASAPGAHVVEHHNDTPPPPSPSMEASPSTGIPELLRNEPILCGPQYQPRKRRHPTNFASNKKPQNKNSRVSSRMPRAAASVPHARPVASHQRLAGQPHISEILALVKDRPFFFYGPISLNFYYCGHGDSGISEANSSASTVDNEELADREISADDGHEDAGHDDVHHDDSGHESVDIKFFDDEYDSNEYDSDEYGSDEVDGDGFRSIKYFKHR</sequence>
<feature type="region of interest" description="Disordered" evidence="1">
    <location>
        <begin position="1"/>
        <end position="26"/>
    </location>
</feature>
<evidence type="ECO:0000256" key="1">
    <source>
        <dbReference type="SAM" id="MobiDB-lite"/>
    </source>
</evidence>
<dbReference type="GeneID" id="54783281"/>
<reference evidence="2 3" key="1">
    <citation type="submission" date="2019-07" db="EMBL/GenBank/DDBJ databases">
        <title>Genome assembly of two rare yeast pathogens: Diutina rugosa and Trichomonascus ciferrii.</title>
        <authorList>
            <person name="Mixao V."/>
            <person name="Saus E."/>
            <person name="Hansen A."/>
            <person name="Lass-Flor C."/>
            <person name="Gabaldon T."/>
        </authorList>
    </citation>
    <scope>NUCLEOTIDE SEQUENCE [LARGE SCALE GENOMIC DNA]</scope>
    <source>
        <strain evidence="2 3">CBS 613</strain>
    </source>
</reference>
<feature type="compositionally biased region" description="Polar residues" evidence="1">
    <location>
        <begin position="346"/>
        <end position="367"/>
    </location>
</feature>
<dbReference type="AlphaFoldDB" id="A0A642UGQ4"/>
<feature type="compositionally biased region" description="Polar residues" evidence="1">
    <location>
        <begin position="292"/>
        <end position="303"/>
    </location>
</feature>
<organism evidence="2 3">
    <name type="scientific">Diutina rugosa</name>
    <name type="common">Yeast</name>
    <name type="synonym">Candida rugosa</name>
    <dbReference type="NCBI Taxonomy" id="5481"/>
    <lineage>
        <taxon>Eukaryota</taxon>
        <taxon>Fungi</taxon>
        <taxon>Dikarya</taxon>
        <taxon>Ascomycota</taxon>
        <taxon>Saccharomycotina</taxon>
        <taxon>Pichiomycetes</taxon>
        <taxon>Debaryomycetaceae</taxon>
        <taxon>Diutina</taxon>
    </lineage>
</organism>
<feature type="compositionally biased region" description="Low complexity" evidence="1">
    <location>
        <begin position="306"/>
        <end position="315"/>
    </location>
</feature>
<feature type="region of interest" description="Disordered" evidence="1">
    <location>
        <begin position="518"/>
        <end position="538"/>
    </location>
</feature>
<name>A0A642UGQ4_DIURU</name>
<dbReference type="VEuPathDB" id="FungiDB:DIURU_004630"/>
<comment type="caution">
    <text evidence="2">The sequence shown here is derived from an EMBL/GenBank/DDBJ whole genome shotgun (WGS) entry which is preliminary data.</text>
</comment>
<keyword evidence="3" id="KW-1185">Reference proteome</keyword>
<feature type="compositionally biased region" description="Polar residues" evidence="1">
    <location>
        <begin position="422"/>
        <end position="437"/>
    </location>
</feature>
<feature type="region of interest" description="Disordered" evidence="1">
    <location>
        <begin position="292"/>
        <end position="458"/>
    </location>
</feature>
<protein>
    <submittedName>
        <fullName evidence="2">Uncharacterized protein</fullName>
    </submittedName>
</protein>